<feature type="domain" description="Methyltransferase" evidence="1">
    <location>
        <begin position="55"/>
        <end position="151"/>
    </location>
</feature>
<name>A0A7C8MBR1_9PLEO</name>
<organism evidence="2 3">
    <name type="scientific">Massariosphaeria phaeospora</name>
    <dbReference type="NCBI Taxonomy" id="100035"/>
    <lineage>
        <taxon>Eukaryota</taxon>
        <taxon>Fungi</taxon>
        <taxon>Dikarya</taxon>
        <taxon>Ascomycota</taxon>
        <taxon>Pezizomycotina</taxon>
        <taxon>Dothideomycetes</taxon>
        <taxon>Pleosporomycetidae</taxon>
        <taxon>Pleosporales</taxon>
        <taxon>Pleosporales incertae sedis</taxon>
        <taxon>Massariosphaeria</taxon>
    </lineage>
</organism>
<protein>
    <recommendedName>
        <fullName evidence="1">Methyltransferase domain-containing protein</fullName>
    </recommendedName>
</protein>
<proteinExistence type="predicted"/>
<dbReference type="CDD" id="cd02440">
    <property type="entry name" value="AdoMet_MTases"/>
    <property type="match status" value="1"/>
</dbReference>
<comment type="caution">
    <text evidence="2">The sequence shown here is derived from an EMBL/GenBank/DDBJ whole genome shotgun (WGS) entry which is preliminary data.</text>
</comment>
<reference evidence="2 3" key="1">
    <citation type="submission" date="2020-01" db="EMBL/GenBank/DDBJ databases">
        <authorList>
            <consortium name="DOE Joint Genome Institute"/>
            <person name="Haridas S."/>
            <person name="Albert R."/>
            <person name="Binder M."/>
            <person name="Bloem J."/>
            <person name="Labutti K."/>
            <person name="Salamov A."/>
            <person name="Andreopoulos B."/>
            <person name="Baker S.E."/>
            <person name="Barry K."/>
            <person name="Bills G."/>
            <person name="Bluhm B.H."/>
            <person name="Cannon C."/>
            <person name="Castanera R."/>
            <person name="Culley D.E."/>
            <person name="Daum C."/>
            <person name="Ezra D."/>
            <person name="Gonzalez J.B."/>
            <person name="Henrissat B."/>
            <person name="Kuo A."/>
            <person name="Liang C."/>
            <person name="Lipzen A."/>
            <person name="Lutzoni F."/>
            <person name="Magnuson J."/>
            <person name="Mondo S."/>
            <person name="Nolan M."/>
            <person name="Ohm R."/>
            <person name="Pangilinan J."/>
            <person name="Park H.-J.H."/>
            <person name="Ramirez L."/>
            <person name="Alfaro M."/>
            <person name="Sun H."/>
            <person name="Tritt A."/>
            <person name="Yoshinaga Y."/>
            <person name="Zwiers L.-H.L."/>
            <person name="Turgeon B.G."/>
            <person name="Goodwin S.B."/>
            <person name="Spatafora J.W."/>
            <person name="Crous P.W."/>
            <person name="Grigoriev I.V."/>
        </authorList>
    </citation>
    <scope>NUCLEOTIDE SEQUENCE [LARGE SCALE GENOMIC DNA]</scope>
    <source>
        <strain evidence="2 3">CBS 611.86</strain>
    </source>
</reference>
<evidence type="ECO:0000313" key="3">
    <source>
        <dbReference type="Proteomes" id="UP000481861"/>
    </source>
</evidence>
<dbReference type="InterPro" id="IPR029063">
    <property type="entry name" value="SAM-dependent_MTases_sf"/>
</dbReference>
<gene>
    <name evidence="2" type="ORF">BDV95DRAFT_660275</name>
</gene>
<keyword evidence="3" id="KW-1185">Reference proteome</keyword>
<evidence type="ECO:0000259" key="1">
    <source>
        <dbReference type="Pfam" id="PF13649"/>
    </source>
</evidence>
<sequence length="279" mass="30529">MNIDSVHLPKQAKALVEGQNKVSTYESTGGIVTSQFAAHNLTLLSPIPSGSIIHDNTCGSGTVTRAILSANPSASNLQFHATDTDQVFLDALQKDISAHSWPVTVANAKSEALPFSDDYFTHSITNIGIFFTSSAGVDGAKEIYRTLQPGGTAVVNCWEFVAWFLPLKTVHDALRPGKPFPAPTINWSDGQQLQKVMQEAGFAQDKMRLEKSEAWASTKEEDFWAWAEKTWAYLGGVGVWQESDEERWGEAVDMLVKILKEQKGTKIENGEGDGRVCPI</sequence>
<dbReference type="Gene3D" id="3.40.50.150">
    <property type="entry name" value="Vaccinia Virus protein VP39"/>
    <property type="match status" value="1"/>
</dbReference>
<dbReference type="SUPFAM" id="SSF53335">
    <property type="entry name" value="S-adenosyl-L-methionine-dependent methyltransferases"/>
    <property type="match status" value="1"/>
</dbReference>
<evidence type="ECO:0000313" key="2">
    <source>
        <dbReference type="EMBL" id="KAF2873839.1"/>
    </source>
</evidence>
<dbReference type="OrthoDB" id="2013972at2759"/>
<dbReference type="AlphaFoldDB" id="A0A7C8MBR1"/>
<accession>A0A7C8MBR1</accession>
<dbReference type="InterPro" id="IPR041698">
    <property type="entry name" value="Methyltransf_25"/>
</dbReference>
<dbReference type="Pfam" id="PF13649">
    <property type="entry name" value="Methyltransf_25"/>
    <property type="match status" value="1"/>
</dbReference>
<dbReference type="Proteomes" id="UP000481861">
    <property type="component" value="Unassembled WGS sequence"/>
</dbReference>
<dbReference type="EMBL" id="JAADJZ010000007">
    <property type="protein sequence ID" value="KAF2873839.1"/>
    <property type="molecule type" value="Genomic_DNA"/>
</dbReference>